<sequence>MPQLLYRKELTTSDVTEKLFVETKHLADFPPFPRGQHFQILRFLDEEEGNEWNFRLAVRQTGPYPKPYIGGDWIQFCRRRQLEEGRVIQFFKERNEATGQRGLVGGVCTAEGGGACYGGDARRCRPAGVASLIAGRALALGRRWRALEEKERRPGLVSALGRGWEEGCTAEAGGARYAGEARRCRLAGVASLITGMRALGRRCRTWEQQERWLIRSRCSTLGRRCHAREKRRRLRPRSAEGVAVEVDRGAAHVEGGGSVSYC</sequence>
<reference evidence="2" key="1">
    <citation type="journal article" date="2023" name="G3 (Bethesda)">
        <title>Genome assembly and association tests identify interacting loci associated with vigor, precocity, and sex in interspecific pistachio rootstocks.</title>
        <authorList>
            <person name="Palmer W."/>
            <person name="Jacygrad E."/>
            <person name="Sagayaradj S."/>
            <person name="Cavanaugh K."/>
            <person name="Han R."/>
            <person name="Bertier L."/>
            <person name="Beede B."/>
            <person name="Kafkas S."/>
            <person name="Golino D."/>
            <person name="Preece J."/>
            <person name="Michelmore R."/>
        </authorList>
    </citation>
    <scope>NUCLEOTIDE SEQUENCE [LARGE SCALE GENOMIC DNA]</scope>
</reference>
<comment type="caution">
    <text evidence="1">The sequence shown here is derived from an EMBL/GenBank/DDBJ whole genome shotgun (WGS) entry which is preliminary data.</text>
</comment>
<protein>
    <submittedName>
        <fullName evidence="1">Uncharacterized protein</fullName>
    </submittedName>
</protein>
<proteinExistence type="predicted"/>
<organism evidence="1 2">
    <name type="scientific">Pistacia integerrima</name>
    <dbReference type="NCBI Taxonomy" id="434235"/>
    <lineage>
        <taxon>Eukaryota</taxon>
        <taxon>Viridiplantae</taxon>
        <taxon>Streptophyta</taxon>
        <taxon>Embryophyta</taxon>
        <taxon>Tracheophyta</taxon>
        <taxon>Spermatophyta</taxon>
        <taxon>Magnoliopsida</taxon>
        <taxon>eudicotyledons</taxon>
        <taxon>Gunneridae</taxon>
        <taxon>Pentapetalae</taxon>
        <taxon>rosids</taxon>
        <taxon>malvids</taxon>
        <taxon>Sapindales</taxon>
        <taxon>Anacardiaceae</taxon>
        <taxon>Pistacia</taxon>
    </lineage>
</organism>
<keyword evidence="2" id="KW-1185">Reference proteome</keyword>
<accession>A0ACC0YU49</accession>
<evidence type="ECO:0000313" key="1">
    <source>
        <dbReference type="EMBL" id="KAJ0042172.1"/>
    </source>
</evidence>
<dbReference type="Proteomes" id="UP001163603">
    <property type="component" value="Chromosome 4"/>
</dbReference>
<name>A0ACC0YU49_9ROSI</name>
<evidence type="ECO:0000313" key="2">
    <source>
        <dbReference type="Proteomes" id="UP001163603"/>
    </source>
</evidence>
<dbReference type="EMBL" id="CM047739">
    <property type="protein sequence ID" value="KAJ0042172.1"/>
    <property type="molecule type" value="Genomic_DNA"/>
</dbReference>
<gene>
    <name evidence="1" type="ORF">Pint_19102</name>
</gene>